<protein>
    <submittedName>
        <fullName evidence="1">Uncharacterized protein</fullName>
    </submittedName>
</protein>
<name>A0A645IL13_9ZZZZ</name>
<gene>
    <name evidence="1" type="ORF">SDC9_199657</name>
</gene>
<sequence>MNAVKALATRIADNRGGATILVEQASADVRGRKVNTSEGESRTKEGNPLTVQKAVSTEVPRGVERYTIKAGELKKRP</sequence>
<accession>A0A645IL13</accession>
<dbReference type="AlphaFoldDB" id="A0A645IL13"/>
<comment type="caution">
    <text evidence="1">The sequence shown here is derived from an EMBL/GenBank/DDBJ whole genome shotgun (WGS) entry which is preliminary data.</text>
</comment>
<reference evidence="1" key="1">
    <citation type="submission" date="2019-08" db="EMBL/GenBank/DDBJ databases">
        <authorList>
            <person name="Kucharzyk K."/>
            <person name="Murdoch R.W."/>
            <person name="Higgins S."/>
            <person name="Loffler F."/>
        </authorList>
    </citation>
    <scope>NUCLEOTIDE SEQUENCE</scope>
</reference>
<dbReference type="EMBL" id="VSSQ01117686">
    <property type="protein sequence ID" value="MPN52005.1"/>
    <property type="molecule type" value="Genomic_DNA"/>
</dbReference>
<proteinExistence type="predicted"/>
<evidence type="ECO:0000313" key="1">
    <source>
        <dbReference type="EMBL" id="MPN52005.1"/>
    </source>
</evidence>
<organism evidence="1">
    <name type="scientific">bioreactor metagenome</name>
    <dbReference type="NCBI Taxonomy" id="1076179"/>
    <lineage>
        <taxon>unclassified sequences</taxon>
        <taxon>metagenomes</taxon>
        <taxon>ecological metagenomes</taxon>
    </lineage>
</organism>